<keyword evidence="1" id="KW-1133">Transmembrane helix</keyword>
<gene>
    <name evidence="2" type="ORF">WT56_12860</name>
</gene>
<feature type="transmembrane region" description="Helical" evidence="1">
    <location>
        <begin position="215"/>
        <end position="234"/>
    </location>
</feature>
<evidence type="ECO:0000313" key="3">
    <source>
        <dbReference type="Proteomes" id="UP000062912"/>
    </source>
</evidence>
<name>A0A132EIF6_9BURK</name>
<evidence type="ECO:0000313" key="2">
    <source>
        <dbReference type="EMBL" id="KWF30889.1"/>
    </source>
</evidence>
<dbReference type="EMBL" id="LPJR01000025">
    <property type="protein sequence ID" value="KWF30889.1"/>
    <property type="molecule type" value="Genomic_DNA"/>
</dbReference>
<proteinExistence type="predicted"/>
<sequence length="244" mass="25928">MRRWTDDVAVAAAPPPFASAYATSPIVGVRNGEAPRNAWQNRRYRFLSDVGEKNEDIPDVACGTDSGTSVCGSCAAFRFRGRRAGGASSMNTLARSSVERAPMGRPAAVLLAVSVLFYLVAMVTTPFSTGGPPSQPWADGWEVLLTGWLGVLGGIYAWLANPLVFFAWAATLRRSRMPAIVAAVLALLFGITFLSLRRIAVNEAGDVQPVHLDAVGYWCWLASFGFALVAAVLLPGRAKPNGAG</sequence>
<comment type="caution">
    <text evidence="2">The sequence shown here is derived from an EMBL/GenBank/DDBJ whole genome shotgun (WGS) entry which is preliminary data.</text>
</comment>
<accession>A0A132EIF6</accession>
<dbReference type="Proteomes" id="UP000062912">
    <property type="component" value="Unassembled WGS sequence"/>
</dbReference>
<keyword evidence="1" id="KW-0472">Membrane</keyword>
<reference evidence="2 3" key="1">
    <citation type="submission" date="2015-11" db="EMBL/GenBank/DDBJ databases">
        <title>Expanding the genomic diversity of Burkholderia species for the development of highly accurate diagnostics.</title>
        <authorList>
            <person name="Sahl J."/>
            <person name="Keim P."/>
            <person name="Wagner D."/>
        </authorList>
    </citation>
    <scope>NUCLEOTIDE SEQUENCE [LARGE SCALE GENOMIC DNA]</scope>
    <source>
        <strain evidence="2 3">MSMB368WGS</strain>
    </source>
</reference>
<feature type="transmembrane region" description="Helical" evidence="1">
    <location>
        <begin position="177"/>
        <end position="195"/>
    </location>
</feature>
<feature type="transmembrane region" description="Helical" evidence="1">
    <location>
        <begin position="147"/>
        <end position="170"/>
    </location>
</feature>
<keyword evidence="1" id="KW-0812">Transmembrane</keyword>
<organism evidence="2 3">
    <name type="scientific">Burkholderia pseudomultivorans</name>
    <dbReference type="NCBI Taxonomy" id="1207504"/>
    <lineage>
        <taxon>Bacteria</taxon>
        <taxon>Pseudomonadati</taxon>
        <taxon>Pseudomonadota</taxon>
        <taxon>Betaproteobacteria</taxon>
        <taxon>Burkholderiales</taxon>
        <taxon>Burkholderiaceae</taxon>
        <taxon>Burkholderia</taxon>
        <taxon>Burkholderia cepacia complex</taxon>
    </lineage>
</organism>
<evidence type="ECO:0000256" key="1">
    <source>
        <dbReference type="SAM" id="Phobius"/>
    </source>
</evidence>
<protein>
    <submittedName>
        <fullName evidence="2">Uncharacterized protein</fullName>
    </submittedName>
</protein>
<feature type="transmembrane region" description="Helical" evidence="1">
    <location>
        <begin position="107"/>
        <end position="127"/>
    </location>
</feature>
<dbReference type="AlphaFoldDB" id="A0A132EIF6"/>